<dbReference type="EMBL" id="JABANE010000127">
    <property type="protein sequence ID" value="NME72014.1"/>
    <property type="molecule type" value="Genomic_DNA"/>
</dbReference>
<comment type="caution">
    <text evidence="2">The sequence shown here is derived from an EMBL/GenBank/DDBJ whole genome shotgun (WGS) entry which is preliminary data.</text>
</comment>
<keyword evidence="1" id="KW-0732">Signal</keyword>
<evidence type="ECO:0000313" key="3">
    <source>
        <dbReference type="Proteomes" id="UP000576082"/>
    </source>
</evidence>
<evidence type="ECO:0000313" key="2">
    <source>
        <dbReference type="EMBL" id="NME72014.1"/>
    </source>
</evidence>
<accession>A0A7X9XCV5</accession>
<organism evidence="2 3">
    <name type="scientific">Flammeovirga aprica JL-4</name>
    <dbReference type="NCBI Taxonomy" id="694437"/>
    <lineage>
        <taxon>Bacteria</taxon>
        <taxon>Pseudomonadati</taxon>
        <taxon>Bacteroidota</taxon>
        <taxon>Cytophagia</taxon>
        <taxon>Cytophagales</taxon>
        <taxon>Flammeovirgaceae</taxon>
        <taxon>Flammeovirga</taxon>
    </lineage>
</organism>
<feature type="chain" id="PRO_5030620097" evidence="1">
    <location>
        <begin position="19"/>
        <end position="447"/>
    </location>
</feature>
<sequence length="447" mass="50271">MKKLLLNIMAIMSFTACLTEHNVDLTLPPEAPQTLLYHQNDVVKPFTVAFEGVAPETMAEGVLSYDISKVTLLQPSDTTVVEDSINPFTINHETGVIQYIPHDSTKLGAYLIDVILNNEVGTTEFTQAYRTLLEDWRPKVIVDTEDNNIELLIDNTGQPLSSVVLEVAVELERCETSDVKIDIAPALPEGTQLLLHTSGYLYFTGPVDKTSYTVVLSAKNEFGASQANPTLHFHTQVASSVERPLFEMELTSNYKPDGLSEFEFEGMFFKQISGPEITSASTWWNINRERNNHPNQDRRENFITRCYARTIESNSQSEHIMVPLASFDAENLQSIITETGVIFNTGVDITGDQRIEIRVVGETEYNEAIANNDVASRIDNWSLVYTTAEHERTEKGWFFVHHTADEGVKINDTKLKVVVLYRHMGESNSGYMGLDQLKVSGRYLLFD</sequence>
<dbReference type="PROSITE" id="PS51257">
    <property type="entry name" value="PROKAR_LIPOPROTEIN"/>
    <property type="match status" value="1"/>
</dbReference>
<keyword evidence="3" id="KW-1185">Reference proteome</keyword>
<dbReference type="Proteomes" id="UP000576082">
    <property type="component" value="Unassembled WGS sequence"/>
</dbReference>
<proteinExistence type="predicted"/>
<name>A0A7X9XCV5_9BACT</name>
<gene>
    <name evidence="2" type="ORF">HHU12_28880</name>
</gene>
<protein>
    <submittedName>
        <fullName evidence="2">Uncharacterized protein</fullName>
    </submittedName>
</protein>
<reference evidence="2 3" key="1">
    <citation type="submission" date="2020-04" db="EMBL/GenBank/DDBJ databases">
        <title>Flammeovirga sp. SR4, a novel species isolated from seawater.</title>
        <authorList>
            <person name="Wang X."/>
        </authorList>
    </citation>
    <scope>NUCLEOTIDE SEQUENCE [LARGE SCALE GENOMIC DNA]</scope>
    <source>
        <strain evidence="2 3">ATCC 23126</strain>
    </source>
</reference>
<dbReference type="AlphaFoldDB" id="A0A7X9XCV5"/>
<evidence type="ECO:0000256" key="1">
    <source>
        <dbReference type="SAM" id="SignalP"/>
    </source>
</evidence>
<feature type="signal peptide" evidence="1">
    <location>
        <begin position="1"/>
        <end position="18"/>
    </location>
</feature>